<evidence type="ECO:0008006" key="3">
    <source>
        <dbReference type="Google" id="ProtNLM"/>
    </source>
</evidence>
<proteinExistence type="predicted"/>
<reference evidence="1 2" key="1">
    <citation type="submission" date="2022-11" db="EMBL/GenBank/DDBJ databases">
        <title>Study of microbial diversity in lake waters.</title>
        <authorList>
            <person name="Zhang J."/>
        </authorList>
    </citation>
    <scope>NUCLEOTIDE SEQUENCE [LARGE SCALE GENOMIC DNA]</scope>
    <source>
        <strain evidence="1 2">DT12</strain>
    </source>
</reference>
<comment type="caution">
    <text evidence="1">The sequence shown here is derived from an EMBL/GenBank/DDBJ whole genome shotgun (WGS) entry which is preliminary data.</text>
</comment>
<dbReference type="EMBL" id="JAPMLT010000003">
    <property type="protein sequence ID" value="MCX7570039.1"/>
    <property type="molecule type" value="Genomic_DNA"/>
</dbReference>
<name>A0ABT3WZG0_9BACL</name>
<organism evidence="1 2">
    <name type="scientific">Tumebacillus lacus</name>
    <dbReference type="NCBI Taxonomy" id="2995335"/>
    <lineage>
        <taxon>Bacteria</taxon>
        <taxon>Bacillati</taxon>
        <taxon>Bacillota</taxon>
        <taxon>Bacilli</taxon>
        <taxon>Bacillales</taxon>
        <taxon>Alicyclobacillaceae</taxon>
        <taxon>Tumebacillus</taxon>
    </lineage>
</organism>
<accession>A0ABT3WZG0</accession>
<evidence type="ECO:0000313" key="1">
    <source>
        <dbReference type="EMBL" id="MCX7570039.1"/>
    </source>
</evidence>
<evidence type="ECO:0000313" key="2">
    <source>
        <dbReference type="Proteomes" id="UP001208017"/>
    </source>
</evidence>
<gene>
    <name evidence="1" type="ORF">OS242_08680</name>
</gene>
<dbReference type="Proteomes" id="UP001208017">
    <property type="component" value="Unassembled WGS sequence"/>
</dbReference>
<protein>
    <recommendedName>
        <fullName evidence="3">Transposase</fullName>
    </recommendedName>
</protein>
<dbReference type="RefSeq" id="WP_267151282.1">
    <property type="nucleotide sequence ID" value="NZ_JAPMLT010000003.1"/>
</dbReference>
<sequence>MIKRDRQRQVIVGHMTVLNISFSSVLQVGDAPVIEPFDYAEAYSGYRGAASFVTEETQKPVNTRLHYANQVDEDVRDSNTLGEEYLEAFEPNIRGVKAR</sequence>
<keyword evidence="2" id="KW-1185">Reference proteome</keyword>